<dbReference type="GeneID" id="108268865"/>
<dbReference type="InterPro" id="IPR044822">
    <property type="entry name" value="Myb_DNA-bind_4"/>
</dbReference>
<name>A0A2D0RGJ5_ICTPU</name>
<evidence type="ECO:0000313" key="4">
    <source>
        <dbReference type="RefSeq" id="XP_017329658.1"/>
    </source>
</evidence>
<reference evidence="4" key="2">
    <citation type="submission" date="2025-08" db="UniProtKB">
        <authorList>
            <consortium name="RefSeq"/>
        </authorList>
    </citation>
    <scope>IDENTIFICATION</scope>
    <source>
        <tissue evidence="4">Blood</tissue>
    </source>
</reference>
<accession>A0A2D0RGJ5</accession>
<evidence type="ECO:0000259" key="2">
    <source>
        <dbReference type="Pfam" id="PF13837"/>
    </source>
</evidence>
<feature type="domain" description="Myb/SANT-like DNA-binding" evidence="2">
    <location>
        <begin position="6"/>
        <end position="94"/>
    </location>
</feature>
<feature type="compositionally biased region" description="Polar residues" evidence="1">
    <location>
        <begin position="155"/>
        <end position="164"/>
    </location>
</feature>
<dbReference type="Proteomes" id="UP000221080">
    <property type="component" value="Chromosome 1"/>
</dbReference>
<proteinExistence type="predicted"/>
<dbReference type="RefSeq" id="XP_017329658.1">
    <property type="nucleotide sequence ID" value="XM_017474169.1"/>
</dbReference>
<dbReference type="Pfam" id="PF13837">
    <property type="entry name" value="Myb_DNA-bind_4"/>
    <property type="match status" value="1"/>
</dbReference>
<dbReference type="OrthoDB" id="691673at2759"/>
<dbReference type="AlphaFoldDB" id="A0A2D0RGJ5"/>
<reference evidence="3" key="1">
    <citation type="journal article" date="2016" name="Nat. Commun.">
        <title>The channel catfish genome sequence provides insights into the evolution of scale formation in teleosts.</title>
        <authorList>
            <person name="Liu Z."/>
            <person name="Liu S."/>
            <person name="Yao J."/>
            <person name="Bao L."/>
            <person name="Zhang J."/>
            <person name="Li Y."/>
            <person name="Jiang C."/>
            <person name="Sun L."/>
            <person name="Wang R."/>
            <person name="Zhang Y."/>
            <person name="Zhou T."/>
            <person name="Zeng Q."/>
            <person name="Fu Q."/>
            <person name="Gao S."/>
            <person name="Li N."/>
            <person name="Koren S."/>
            <person name="Jiang Y."/>
            <person name="Zimin A."/>
            <person name="Xu P."/>
            <person name="Phillippy A.M."/>
            <person name="Geng X."/>
            <person name="Song L."/>
            <person name="Sun F."/>
            <person name="Li C."/>
            <person name="Wang X."/>
            <person name="Chen A."/>
            <person name="Jin Y."/>
            <person name="Yuan Z."/>
            <person name="Yang Y."/>
            <person name="Tan S."/>
            <person name="Peatman E."/>
            <person name="Lu J."/>
            <person name="Qin Z."/>
            <person name="Dunham R."/>
            <person name="Li Z."/>
            <person name="Sonstegard T."/>
            <person name="Feng J."/>
            <person name="Danzmann R.G."/>
            <person name="Schroeder S."/>
            <person name="Scheffler B."/>
            <person name="Duke M.V."/>
            <person name="Ballard L."/>
            <person name="Kucuktas H."/>
            <person name="Kaltenboeck L."/>
            <person name="Liu H."/>
            <person name="Armbruster J."/>
            <person name="Xie Y."/>
            <person name="Kirby M.L."/>
            <person name="Tian Y."/>
            <person name="Flanagan M.E."/>
            <person name="Mu W."/>
            <person name="Waldbieser G.C."/>
        </authorList>
    </citation>
    <scope>NUCLEOTIDE SEQUENCE [LARGE SCALE GENOMIC DNA]</scope>
    <source>
        <strain evidence="3">SDA103</strain>
    </source>
</reference>
<sequence length="272" mass="30987">MATKQHFWSDSETTFMLDEMKDLNILQLLDGRKYRNGDIFKKLSDKMALAGYSRSAEQIRSRWKVLRQAYFRAKRHSSSGVSPVDCPYFEPLEDLLGPIHCSTTEGSGVDVGLQELTPSQTAEDVASSLSSPECVEDTETRDIQVEVESAHFIQSAPQPRSPNSKVRKKKRKVDQDHYSFLENLQSQHQSWLARQMQQQQERDERFISSLMEANAQATERVVSLMLDGLQKMITPHVSNPHCSTELHHPAQNGILSPRSSIKNEDFEDYETG</sequence>
<feature type="region of interest" description="Disordered" evidence="1">
    <location>
        <begin position="242"/>
        <end position="272"/>
    </location>
</feature>
<dbReference type="PANTHER" id="PTHR47595">
    <property type="entry name" value="HEAT SHOCK 70 KDA PROTEIN 14"/>
    <property type="match status" value="1"/>
</dbReference>
<evidence type="ECO:0000256" key="1">
    <source>
        <dbReference type="SAM" id="MobiDB-lite"/>
    </source>
</evidence>
<protein>
    <submittedName>
        <fullName evidence="4">Uncharacterized protein LOC108268865</fullName>
    </submittedName>
</protein>
<dbReference type="KEGG" id="ipu:108268865"/>
<evidence type="ECO:0000313" key="3">
    <source>
        <dbReference type="Proteomes" id="UP000221080"/>
    </source>
</evidence>
<keyword evidence="3" id="KW-1185">Reference proteome</keyword>
<gene>
    <name evidence="4" type="primary">LOC108268865</name>
</gene>
<dbReference type="Gene3D" id="1.10.10.60">
    <property type="entry name" value="Homeodomain-like"/>
    <property type="match status" value="1"/>
</dbReference>
<organism evidence="3 4">
    <name type="scientific">Ictalurus punctatus</name>
    <name type="common">Channel catfish</name>
    <name type="synonym">Silurus punctatus</name>
    <dbReference type="NCBI Taxonomy" id="7998"/>
    <lineage>
        <taxon>Eukaryota</taxon>
        <taxon>Metazoa</taxon>
        <taxon>Chordata</taxon>
        <taxon>Craniata</taxon>
        <taxon>Vertebrata</taxon>
        <taxon>Euteleostomi</taxon>
        <taxon>Actinopterygii</taxon>
        <taxon>Neopterygii</taxon>
        <taxon>Teleostei</taxon>
        <taxon>Ostariophysi</taxon>
        <taxon>Siluriformes</taxon>
        <taxon>Ictaluridae</taxon>
        <taxon>Ictalurus</taxon>
    </lineage>
</organism>
<dbReference type="PANTHER" id="PTHR47595:SF1">
    <property type="entry name" value="MYB_SANT-LIKE DNA-BINDING DOMAIN-CONTAINING PROTEIN"/>
    <property type="match status" value="1"/>
</dbReference>
<feature type="region of interest" description="Disordered" evidence="1">
    <location>
        <begin position="152"/>
        <end position="172"/>
    </location>
</feature>